<proteinExistence type="predicted"/>
<keyword evidence="4" id="KW-1185">Reference proteome</keyword>
<feature type="transmembrane region" description="Helical" evidence="1">
    <location>
        <begin position="12"/>
        <end position="32"/>
    </location>
</feature>
<dbReference type="STRING" id="1185766.SAMN05216224_104185"/>
<dbReference type="EMBL" id="JHEH01000006">
    <property type="protein sequence ID" value="KEP70314.1"/>
    <property type="molecule type" value="Genomic_DNA"/>
</dbReference>
<accession>A0A074TF75</accession>
<name>A0A074TF75_9RHOB</name>
<sequence>MTRRTKLLIEGLRWLSRAGLVAALVATGWFWLGRPDVPIPSAWNPRAPLVISDPITPFTRAKFATALRNPERCRAALETGAGFTALPDLAPENPACGIANRVTLRRAAAVSLRPLETRCDLALRVAMWTQHGLKPMAQELLGTRLTAIDHLSSYNCRPIRTPSGQSSRMSLHATAEAIDISGFRFADGTRLVLKRDWDSPDGAAFLRAARDTACRWFATTLGPEFNALHADHFHLQSRGWGRCS</sequence>
<keyword evidence="1" id="KW-1133">Transmembrane helix</keyword>
<gene>
    <name evidence="3" type="ORF">DL1_17300</name>
</gene>
<keyword evidence="1" id="KW-0472">Membrane</keyword>
<dbReference type="eggNOG" id="COG3921">
    <property type="taxonomic scope" value="Bacteria"/>
</dbReference>
<dbReference type="Pfam" id="PF06904">
    <property type="entry name" value="Extensin-like_C"/>
    <property type="match status" value="1"/>
</dbReference>
<protein>
    <submittedName>
        <fullName evidence="3">Extensin</fullName>
    </submittedName>
</protein>
<evidence type="ECO:0000256" key="1">
    <source>
        <dbReference type="SAM" id="Phobius"/>
    </source>
</evidence>
<dbReference type="RefSeq" id="WP_038064172.1">
    <property type="nucleotide sequence ID" value="NZ_FOVB01000004.1"/>
</dbReference>
<organism evidence="3 4">
    <name type="scientific">Thioclava dalianensis</name>
    <dbReference type="NCBI Taxonomy" id="1185766"/>
    <lineage>
        <taxon>Bacteria</taxon>
        <taxon>Pseudomonadati</taxon>
        <taxon>Pseudomonadota</taxon>
        <taxon>Alphaproteobacteria</taxon>
        <taxon>Rhodobacterales</taxon>
        <taxon>Paracoccaceae</taxon>
        <taxon>Thioclava</taxon>
    </lineage>
</organism>
<dbReference type="InterPro" id="IPR009683">
    <property type="entry name" value="Extensin-like_C"/>
</dbReference>
<comment type="caution">
    <text evidence="3">The sequence shown here is derived from an EMBL/GenBank/DDBJ whole genome shotgun (WGS) entry which is preliminary data.</text>
</comment>
<dbReference type="Proteomes" id="UP000027725">
    <property type="component" value="Unassembled WGS sequence"/>
</dbReference>
<evidence type="ECO:0000313" key="3">
    <source>
        <dbReference type="EMBL" id="KEP70314.1"/>
    </source>
</evidence>
<keyword evidence="1" id="KW-0812">Transmembrane</keyword>
<feature type="domain" description="Extensin-like C-terminal" evidence="2">
    <location>
        <begin position="72"/>
        <end position="243"/>
    </location>
</feature>
<evidence type="ECO:0000259" key="2">
    <source>
        <dbReference type="Pfam" id="PF06904"/>
    </source>
</evidence>
<dbReference type="AlphaFoldDB" id="A0A074TF75"/>
<reference evidence="3 4" key="1">
    <citation type="submission" date="2014-03" db="EMBL/GenBank/DDBJ databases">
        <title>The draft genome sequence of Thioclava dalianensis DLFJ1-1.</title>
        <authorList>
            <person name="Lai Q."/>
            <person name="Shao Z."/>
        </authorList>
    </citation>
    <scope>NUCLEOTIDE SEQUENCE [LARGE SCALE GENOMIC DNA]</scope>
    <source>
        <strain evidence="3 4">DLFJ1-1</strain>
    </source>
</reference>
<dbReference type="OrthoDB" id="9809788at2"/>
<evidence type="ECO:0000313" key="4">
    <source>
        <dbReference type="Proteomes" id="UP000027725"/>
    </source>
</evidence>